<evidence type="ECO:0000256" key="9">
    <source>
        <dbReference type="PROSITE-ProRule" id="PRU10141"/>
    </source>
</evidence>
<dbReference type="SUPFAM" id="SSF56112">
    <property type="entry name" value="Protein kinase-like (PK-like)"/>
    <property type="match status" value="1"/>
</dbReference>
<comment type="catalytic activity">
    <reaction evidence="8">
        <text>L-seryl-[protein] + ATP = O-phospho-L-seryl-[protein] + ADP + H(+)</text>
        <dbReference type="Rhea" id="RHEA:17989"/>
        <dbReference type="Rhea" id="RHEA-COMP:9863"/>
        <dbReference type="Rhea" id="RHEA-COMP:11604"/>
        <dbReference type="ChEBI" id="CHEBI:15378"/>
        <dbReference type="ChEBI" id="CHEBI:29999"/>
        <dbReference type="ChEBI" id="CHEBI:30616"/>
        <dbReference type="ChEBI" id="CHEBI:83421"/>
        <dbReference type="ChEBI" id="CHEBI:456216"/>
        <dbReference type="EC" id="2.7.11.1"/>
    </reaction>
</comment>
<comment type="similarity">
    <text evidence="10">Belongs to the protein kinase superfamily.</text>
</comment>
<keyword evidence="14" id="KW-1185">Reference proteome</keyword>
<dbReference type="EMBL" id="BABT02000165">
    <property type="protein sequence ID" value="GAA98816.1"/>
    <property type="molecule type" value="Genomic_DNA"/>
</dbReference>
<comment type="catalytic activity">
    <reaction evidence="7">
        <text>L-threonyl-[protein] + ATP = O-phospho-L-threonyl-[protein] + ADP + H(+)</text>
        <dbReference type="Rhea" id="RHEA:46608"/>
        <dbReference type="Rhea" id="RHEA-COMP:11060"/>
        <dbReference type="Rhea" id="RHEA-COMP:11605"/>
        <dbReference type="ChEBI" id="CHEBI:15378"/>
        <dbReference type="ChEBI" id="CHEBI:30013"/>
        <dbReference type="ChEBI" id="CHEBI:30616"/>
        <dbReference type="ChEBI" id="CHEBI:61977"/>
        <dbReference type="ChEBI" id="CHEBI:456216"/>
        <dbReference type="EC" id="2.7.11.1"/>
    </reaction>
</comment>
<dbReference type="InParanoid" id="G7E7K6"/>
<evidence type="ECO:0000256" key="4">
    <source>
        <dbReference type="ARBA" id="ARBA00022741"/>
    </source>
</evidence>
<dbReference type="InterPro" id="IPR008271">
    <property type="entry name" value="Ser/Thr_kinase_AS"/>
</dbReference>
<dbReference type="Proteomes" id="UP000009131">
    <property type="component" value="Unassembled WGS sequence"/>
</dbReference>
<gene>
    <name evidence="13" type="primary">Mo05504</name>
    <name evidence="13" type="ORF">E5Q_05504</name>
</gene>
<evidence type="ECO:0000313" key="13">
    <source>
        <dbReference type="EMBL" id="GAA98816.1"/>
    </source>
</evidence>
<dbReference type="HOGENOM" id="CLU_000288_59_8_1"/>
<evidence type="ECO:0000256" key="8">
    <source>
        <dbReference type="ARBA" id="ARBA00048679"/>
    </source>
</evidence>
<organism evidence="13 14">
    <name type="scientific">Mixia osmundae (strain CBS 9802 / IAM 14324 / JCM 22182 / KY 12970)</name>
    <dbReference type="NCBI Taxonomy" id="764103"/>
    <lineage>
        <taxon>Eukaryota</taxon>
        <taxon>Fungi</taxon>
        <taxon>Dikarya</taxon>
        <taxon>Basidiomycota</taxon>
        <taxon>Pucciniomycotina</taxon>
        <taxon>Mixiomycetes</taxon>
        <taxon>Mixiales</taxon>
        <taxon>Mixiaceae</taxon>
        <taxon>Mixia</taxon>
    </lineage>
</organism>
<evidence type="ECO:0000256" key="6">
    <source>
        <dbReference type="ARBA" id="ARBA00022840"/>
    </source>
</evidence>
<evidence type="ECO:0000256" key="5">
    <source>
        <dbReference type="ARBA" id="ARBA00022777"/>
    </source>
</evidence>
<dbReference type="OrthoDB" id="539158at2759"/>
<dbReference type="EC" id="2.7.11.1" evidence="1"/>
<reference evidence="13 14" key="1">
    <citation type="journal article" date="2011" name="J. Gen. Appl. Microbiol.">
        <title>Draft genome sequencing of the enigmatic basidiomycete Mixia osmundae.</title>
        <authorList>
            <person name="Nishida H."/>
            <person name="Nagatsuka Y."/>
            <person name="Sugiyama J."/>
        </authorList>
    </citation>
    <scope>NUCLEOTIDE SEQUENCE [LARGE SCALE GENOMIC DNA]</scope>
    <source>
        <strain evidence="14">CBS 9802 / IAM 14324 / JCM 22182 / KY 12970</strain>
    </source>
</reference>
<protein>
    <recommendedName>
        <fullName evidence="1">non-specific serine/threonine protein kinase</fullName>
        <ecNumber evidence="1">2.7.11.1</ecNumber>
    </recommendedName>
</protein>
<dbReference type="FunCoup" id="G7E7K6">
    <property type="interactions" value="373"/>
</dbReference>
<dbReference type="GO" id="GO:0004674">
    <property type="term" value="F:protein serine/threonine kinase activity"/>
    <property type="evidence" value="ECO:0007669"/>
    <property type="project" value="UniProtKB-KW"/>
</dbReference>
<dbReference type="PANTHER" id="PTHR43895">
    <property type="entry name" value="CALCIUM/CALMODULIN-DEPENDENT PROTEIN KINASE KINASE-RELATED"/>
    <property type="match status" value="1"/>
</dbReference>
<sequence>MGASERNKVLGYQIREQIGGGGFSKVYRARKDDKLVAVKVIPVLSGQLDKKLVKEVRIHGALKHANVLALLASHSDATGSTLGRPAFYIILDYAAGGDLFDKIAPDVGLPDDIANFYCRQLLSAIKYIHSVGICHRDIKPENILLDGAGNLKVSDFGLSSVYSYKGQVRLLQDACGSPPYAAPELAHGKAYSAAPIDIWSFGVLLFTLLVGNTPWDQPTESSAEYRAFLTGDLLTYDPWTRIPPQPLSLLLSMLTVEPHKRPTISQLEQHPWITRRNPLVDRDGMCLDPAKLASWLMEKLNQSGAFDVPTQASRGPSQASQQASGMPLPSSTLPRPSLAQADRTQAFGATLTNLSRCSALAPSQRTNPNLTRFVSVWPLGDVAQAVCRCLSETSVQWQCERGKDLIAGMPPPVASDEHLEVVLGLGVRDERQQLLQGKASLFYESSDSQVEELVVVVVLTRSKGDPLAWRRLYDRLIKRLPDGLLYAKG</sequence>
<dbReference type="PANTHER" id="PTHR43895:SF32">
    <property type="entry name" value="SERINE_THREONINE-PROTEIN KINASE CHK1"/>
    <property type="match status" value="1"/>
</dbReference>
<dbReference type="PROSITE" id="PS00107">
    <property type="entry name" value="PROTEIN_KINASE_ATP"/>
    <property type="match status" value="1"/>
</dbReference>
<feature type="region of interest" description="Disordered" evidence="11">
    <location>
        <begin position="307"/>
        <end position="336"/>
    </location>
</feature>
<name>G7E7K6_MIXOS</name>
<evidence type="ECO:0000256" key="3">
    <source>
        <dbReference type="ARBA" id="ARBA00022679"/>
    </source>
</evidence>
<keyword evidence="2 10" id="KW-0723">Serine/threonine-protein kinase</keyword>
<dbReference type="GO" id="GO:0007095">
    <property type="term" value="P:mitotic G2 DNA damage checkpoint signaling"/>
    <property type="evidence" value="ECO:0007669"/>
    <property type="project" value="TreeGrafter"/>
</dbReference>
<comment type="caution">
    <text evidence="13">The sequence shown here is derived from an EMBL/GenBank/DDBJ whole genome shotgun (WGS) entry which is preliminary data.</text>
</comment>
<dbReference type="STRING" id="764103.G7E7K6"/>
<reference evidence="13 14" key="2">
    <citation type="journal article" date="2012" name="Open Biol.">
        <title>Characteristics of nucleosomes and linker DNA regions on the genome of the basidiomycete Mixia osmundae revealed by mono- and dinucleosome mapping.</title>
        <authorList>
            <person name="Nishida H."/>
            <person name="Kondo S."/>
            <person name="Matsumoto T."/>
            <person name="Suzuki Y."/>
            <person name="Yoshikawa H."/>
            <person name="Taylor T.D."/>
            <person name="Sugiyama J."/>
        </authorList>
    </citation>
    <scope>NUCLEOTIDE SEQUENCE [LARGE SCALE GENOMIC DNA]</scope>
    <source>
        <strain evidence="14">CBS 9802 / IAM 14324 / JCM 22182 / KY 12970</strain>
    </source>
</reference>
<dbReference type="Gene3D" id="1.10.510.10">
    <property type="entry name" value="Transferase(Phosphotransferase) domain 1"/>
    <property type="match status" value="1"/>
</dbReference>
<feature type="binding site" evidence="9">
    <location>
        <position position="39"/>
    </location>
    <ligand>
        <name>ATP</name>
        <dbReference type="ChEBI" id="CHEBI:30616"/>
    </ligand>
</feature>
<feature type="compositionally biased region" description="Low complexity" evidence="11">
    <location>
        <begin position="327"/>
        <end position="336"/>
    </location>
</feature>
<evidence type="ECO:0000256" key="7">
    <source>
        <dbReference type="ARBA" id="ARBA00047899"/>
    </source>
</evidence>
<proteinExistence type="inferred from homology"/>
<evidence type="ECO:0000259" key="12">
    <source>
        <dbReference type="PROSITE" id="PS50011"/>
    </source>
</evidence>
<keyword evidence="5" id="KW-0418">Kinase</keyword>
<evidence type="ECO:0000256" key="10">
    <source>
        <dbReference type="RuleBase" id="RU000304"/>
    </source>
</evidence>
<evidence type="ECO:0000313" key="14">
    <source>
        <dbReference type="Proteomes" id="UP000009131"/>
    </source>
</evidence>
<evidence type="ECO:0000256" key="1">
    <source>
        <dbReference type="ARBA" id="ARBA00012513"/>
    </source>
</evidence>
<dbReference type="InterPro" id="IPR011009">
    <property type="entry name" value="Kinase-like_dom_sf"/>
</dbReference>
<accession>G7E7K6</accession>
<evidence type="ECO:0000256" key="11">
    <source>
        <dbReference type="SAM" id="MobiDB-lite"/>
    </source>
</evidence>
<dbReference type="GO" id="GO:0005737">
    <property type="term" value="C:cytoplasm"/>
    <property type="evidence" value="ECO:0007669"/>
    <property type="project" value="TreeGrafter"/>
</dbReference>
<keyword evidence="6 9" id="KW-0067">ATP-binding</keyword>
<dbReference type="GO" id="GO:0035861">
    <property type="term" value="C:site of double-strand break"/>
    <property type="evidence" value="ECO:0007669"/>
    <property type="project" value="TreeGrafter"/>
</dbReference>
<dbReference type="GO" id="GO:0005524">
    <property type="term" value="F:ATP binding"/>
    <property type="evidence" value="ECO:0007669"/>
    <property type="project" value="UniProtKB-UniRule"/>
</dbReference>
<dbReference type="PROSITE" id="PS00108">
    <property type="entry name" value="PROTEIN_KINASE_ST"/>
    <property type="match status" value="1"/>
</dbReference>
<evidence type="ECO:0000256" key="2">
    <source>
        <dbReference type="ARBA" id="ARBA00022527"/>
    </source>
</evidence>
<dbReference type="SMART" id="SM00220">
    <property type="entry name" value="S_TKc"/>
    <property type="match status" value="1"/>
</dbReference>
<feature type="compositionally biased region" description="Polar residues" evidence="11">
    <location>
        <begin position="307"/>
        <end position="324"/>
    </location>
</feature>
<dbReference type="GO" id="GO:0005634">
    <property type="term" value="C:nucleus"/>
    <property type="evidence" value="ECO:0007669"/>
    <property type="project" value="TreeGrafter"/>
</dbReference>
<dbReference type="PROSITE" id="PS50011">
    <property type="entry name" value="PROTEIN_KINASE_DOM"/>
    <property type="match status" value="1"/>
</dbReference>
<dbReference type="InterPro" id="IPR017441">
    <property type="entry name" value="Protein_kinase_ATP_BS"/>
</dbReference>
<dbReference type="AlphaFoldDB" id="G7E7K6"/>
<dbReference type="InterPro" id="IPR000719">
    <property type="entry name" value="Prot_kinase_dom"/>
</dbReference>
<dbReference type="eggNOG" id="KOG0590">
    <property type="taxonomic scope" value="Eukaryota"/>
</dbReference>
<feature type="domain" description="Protein kinase" evidence="12">
    <location>
        <begin position="12"/>
        <end position="273"/>
    </location>
</feature>
<keyword evidence="4 9" id="KW-0547">Nucleotide-binding</keyword>
<keyword evidence="3" id="KW-0808">Transferase</keyword>
<dbReference type="FunFam" id="1.10.510.10:FF:000571">
    <property type="entry name" value="Maternal embryonic leucine zipper kinase"/>
    <property type="match status" value="1"/>
</dbReference>
<dbReference type="Pfam" id="PF00069">
    <property type="entry name" value="Pkinase"/>
    <property type="match status" value="1"/>
</dbReference>